<feature type="transmembrane region" description="Helical" evidence="6">
    <location>
        <begin position="6"/>
        <end position="27"/>
    </location>
</feature>
<evidence type="ECO:0000313" key="10">
    <source>
        <dbReference type="Proteomes" id="UP000008922"/>
    </source>
</evidence>
<dbReference type="NCBIfam" id="TIGR00229">
    <property type="entry name" value="sensory_box"/>
    <property type="match status" value="2"/>
</dbReference>
<evidence type="ECO:0000259" key="7">
    <source>
        <dbReference type="PROSITE" id="PS50112"/>
    </source>
</evidence>
<name>E8N044_ANATU</name>
<evidence type="ECO:0000256" key="2">
    <source>
        <dbReference type="ARBA" id="ARBA00022475"/>
    </source>
</evidence>
<dbReference type="InterPro" id="IPR000014">
    <property type="entry name" value="PAS"/>
</dbReference>
<keyword evidence="3 6" id="KW-0812">Transmembrane</keyword>
<feature type="transmembrane region" description="Helical" evidence="6">
    <location>
        <begin position="39"/>
        <end position="60"/>
    </location>
</feature>
<dbReference type="SUPFAM" id="SSF109604">
    <property type="entry name" value="HD-domain/PDEase-like"/>
    <property type="match status" value="1"/>
</dbReference>
<dbReference type="Pfam" id="PF13426">
    <property type="entry name" value="PAS_9"/>
    <property type="match status" value="1"/>
</dbReference>
<dbReference type="SUPFAM" id="SSF55785">
    <property type="entry name" value="PYP-like sensor domain (PAS domain)"/>
    <property type="match status" value="2"/>
</dbReference>
<dbReference type="SMART" id="SM00471">
    <property type="entry name" value="HDc"/>
    <property type="match status" value="1"/>
</dbReference>
<dbReference type="SMART" id="SM00091">
    <property type="entry name" value="PAS"/>
    <property type="match status" value="2"/>
</dbReference>
<dbReference type="Pfam" id="PF13185">
    <property type="entry name" value="GAF_2"/>
    <property type="match status" value="3"/>
</dbReference>
<dbReference type="KEGG" id="atm:ANT_03450"/>
<feature type="transmembrane region" description="Helical" evidence="6">
    <location>
        <begin position="101"/>
        <end position="120"/>
    </location>
</feature>
<dbReference type="InterPro" id="IPR003607">
    <property type="entry name" value="HD/PDEase_dom"/>
</dbReference>
<dbReference type="STRING" id="926569.ANT_03450"/>
<dbReference type="Proteomes" id="UP000008922">
    <property type="component" value="Chromosome"/>
</dbReference>
<keyword evidence="2" id="KW-1003">Cell membrane</keyword>
<dbReference type="GO" id="GO:0071555">
    <property type="term" value="P:cell wall organization"/>
    <property type="evidence" value="ECO:0007669"/>
    <property type="project" value="InterPro"/>
</dbReference>
<dbReference type="GO" id="GO:0005886">
    <property type="term" value="C:plasma membrane"/>
    <property type="evidence" value="ECO:0007669"/>
    <property type="project" value="UniProtKB-SubCell"/>
</dbReference>
<sequence length="1136" mass="128928">MNQPTWHGLLFNATLLLGMSVLYDLILLQGRGASRLRQVISGIVLGGIGIAIILTAFPLIDGVIFDTRSVLISISGLFFGFLPTLIAVGLTAAYRLYLGGGGALTGVMVIFTSALIGWVWRYLRRRALEKMAWWELYLFGWVVHLNMLLWMYTLPGSLARPVLAEITLPVLIIYPVATLLVGEILSLNFQRQRASRERERLLAVLESSLNEIYLFHPNTLRFEYVNAAALRNLDYTLEQMRTMTPVNIKPEYNLATFRELIQPLLKGQTPVIVFETRHRRADGSTYPVEVHLQLVKVGNEQVFLAVIQDISERLRSTLRYRTLFENAYDAVFIIEGERFIECNPRAVELFGYSREELLGKTPFEVSPPEQPDGMPSDVKARELIHLAVMGQPQLFEWVHLRKDHTPFDAEVSLSALNLEGQTLLQAIVRDITLRKRMEKNEREQRLLAETLRETALSLASTLELDELLDRILENLEKVVPASACNIMLIEDGMVRVARTRGYRERGYMPTEGIAFSLNTTQNLRTIAETGRVLIIPRLEEYPHWVRVPGTEWMRSYAGAPIVVKGEVVGFLNLDGDRPNQFSEEDGERLQLFADQAAIAFANASLYQQTQRLLRRLEAINHVSNVLRPAQTLDELLNLLLTETLHLLETQDGAIWMYDNTRDELRIAIAAGWQTRLRPFALKPGESIAGSVYLRREVYLTHNLQEDPLNAPAIRRLVPENTGGVFVPVQAGTQTLGVFAITLPSGKTVQPDDVSLVAALGEMGGAAILRMRLHEEMRLHIQRLEMLHRIDTEVLKNTHLTDTLRMALELLRETLKVDSAVIRLYNPDTQLLELAASFGMATVEHAIQPGEYLAGKAASERRTMRFWRGDPNITPEWEELVRREGLETAFALPLIAHGELVGTLGVAMRNLFHPNREWEDFLDTVAGQLALAIQSNRLIEQLRRSNQELLLAYDTTIEGWSRAMDLRDRETEGHTQRVTQLTLKLAQRMGITGEALTHLRRGALLHDIGKMGIPDHILHKPGPLTDEEWQIMRQHPVYAIEMLSAIEYLKPALEIPGFHHEKWDGSGYPYGLKGEAIPMGARIFAIVDVWDALTSDRPYRKAWTREKTVEYIREQSGKHFDPKVVEAFLKMMEEEPF</sequence>
<evidence type="ECO:0000313" key="9">
    <source>
        <dbReference type="EMBL" id="BAJ62379.1"/>
    </source>
</evidence>
<dbReference type="eggNOG" id="COG2203">
    <property type="taxonomic scope" value="Bacteria"/>
</dbReference>
<dbReference type="SUPFAM" id="SSF55781">
    <property type="entry name" value="GAF domain-like"/>
    <property type="match status" value="3"/>
</dbReference>
<dbReference type="InterPro" id="IPR013767">
    <property type="entry name" value="PAS_fold"/>
</dbReference>
<dbReference type="HOGENOM" id="CLU_278344_0_0_0"/>
<dbReference type="InterPro" id="IPR003018">
    <property type="entry name" value="GAF"/>
</dbReference>
<dbReference type="PROSITE" id="PS51832">
    <property type="entry name" value="HD_GYP"/>
    <property type="match status" value="1"/>
</dbReference>
<dbReference type="CDD" id="cd00077">
    <property type="entry name" value="HDc"/>
    <property type="match status" value="1"/>
</dbReference>
<dbReference type="InterPro" id="IPR029016">
    <property type="entry name" value="GAF-like_dom_sf"/>
</dbReference>
<dbReference type="InterPro" id="IPR006675">
    <property type="entry name" value="HDIG_dom"/>
</dbReference>
<dbReference type="InParanoid" id="E8N044"/>
<evidence type="ECO:0000256" key="4">
    <source>
        <dbReference type="ARBA" id="ARBA00022989"/>
    </source>
</evidence>
<dbReference type="Gene3D" id="1.10.3210.10">
    <property type="entry name" value="Hypothetical protein af1432"/>
    <property type="match status" value="1"/>
</dbReference>
<dbReference type="NCBIfam" id="TIGR00277">
    <property type="entry name" value="HDIG"/>
    <property type="match status" value="1"/>
</dbReference>
<dbReference type="GO" id="GO:0006355">
    <property type="term" value="P:regulation of DNA-templated transcription"/>
    <property type="evidence" value="ECO:0007669"/>
    <property type="project" value="InterPro"/>
</dbReference>
<dbReference type="PANTHER" id="PTHR43155">
    <property type="entry name" value="CYCLIC DI-GMP PHOSPHODIESTERASE PA4108-RELATED"/>
    <property type="match status" value="1"/>
</dbReference>
<dbReference type="eggNOG" id="COG3437">
    <property type="taxonomic scope" value="Bacteria"/>
</dbReference>
<keyword evidence="10" id="KW-1185">Reference proteome</keyword>
<feature type="transmembrane region" description="Helical" evidence="6">
    <location>
        <begin position="72"/>
        <end position="94"/>
    </location>
</feature>
<evidence type="ECO:0000256" key="1">
    <source>
        <dbReference type="ARBA" id="ARBA00004651"/>
    </source>
</evidence>
<feature type="transmembrane region" description="Helical" evidence="6">
    <location>
        <begin position="132"/>
        <end position="154"/>
    </location>
</feature>
<feature type="domain" description="PAS" evidence="7">
    <location>
        <begin position="316"/>
        <end position="369"/>
    </location>
</feature>
<feature type="domain" description="HD-GYP" evidence="8">
    <location>
        <begin position="948"/>
        <end position="1136"/>
    </location>
</feature>
<keyword evidence="5 6" id="KW-0472">Membrane</keyword>
<keyword evidence="4 6" id="KW-1133">Transmembrane helix</keyword>
<dbReference type="Pfam" id="PF07694">
    <property type="entry name" value="5TM-5TMR_LYT"/>
    <property type="match status" value="1"/>
</dbReference>
<dbReference type="InterPro" id="IPR037522">
    <property type="entry name" value="HD_GYP_dom"/>
</dbReference>
<dbReference type="RefSeq" id="WP_013558776.1">
    <property type="nucleotide sequence ID" value="NC_014960.1"/>
</dbReference>
<evidence type="ECO:0000256" key="3">
    <source>
        <dbReference type="ARBA" id="ARBA00022692"/>
    </source>
</evidence>
<evidence type="ECO:0000259" key="8">
    <source>
        <dbReference type="PROSITE" id="PS51832"/>
    </source>
</evidence>
<dbReference type="CDD" id="cd00130">
    <property type="entry name" value="PAS"/>
    <property type="match status" value="2"/>
</dbReference>
<proteinExistence type="predicted"/>
<dbReference type="InterPro" id="IPR035965">
    <property type="entry name" value="PAS-like_dom_sf"/>
</dbReference>
<gene>
    <name evidence="9" type="ordered locus">ANT_03450</name>
</gene>
<dbReference type="InterPro" id="IPR001610">
    <property type="entry name" value="PAC"/>
</dbReference>
<dbReference type="SMART" id="SM00086">
    <property type="entry name" value="PAC"/>
    <property type="match status" value="2"/>
</dbReference>
<dbReference type="Pfam" id="PF13487">
    <property type="entry name" value="HD_5"/>
    <property type="match status" value="1"/>
</dbReference>
<dbReference type="PANTHER" id="PTHR43155:SF2">
    <property type="entry name" value="CYCLIC DI-GMP PHOSPHODIESTERASE PA4108"/>
    <property type="match status" value="1"/>
</dbReference>
<dbReference type="GO" id="GO:0000155">
    <property type="term" value="F:phosphorelay sensor kinase activity"/>
    <property type="evidence" value="ECO:0007669"/>
    <property type="project" value="InterPro"/>
</dbReference>
<dbReference type="Gene3D" id="3.30.450.40">
    <property type="match status" value="3"/>
</dbReference>
<comment type="subcellular location">
    <subcellularLocation>
        <location evidence="1">Cell membrane</location>
        <topology evidence="1">Multi-pass membrane protein</topology>
    </subcellularLocation>
</comment>
<dbReference type="Gene3D" id="3.30.450.20">
    <property type="entry name" value="PAS domain"/>
    <property type="match status" value="2"/>
</dbReference>
<dbReference type="AlphaFoldDB" id="E8N044"/>
<accession>E8N044</accession>
<dbReference type="EMBL" id="AP012029">
    <property type="protein sequence ID" value="BAJ62379.1"/>
    <property type="molecule type" value="Genomic_DNA"/>
</dbReference>
<evidence type="ECO:0000256" key="6">
    <source>
        <dbReference type="SAM" id="Phobius"/>
    </source>
</evidence>
<dbReference type="SMART" id="SM00065">
    <property type="entry name" value="GAF"/>
    <property type="match status" value="3"/>
</dbReference>
<dbReference type="OrthoDB" id="9804863at2"/>
<dbReference type="Pfam" id="PF00989">
    <property type="entry name" value="PAS"/>
    <property type="match status" value="1"/>
</dbReference>
<organism evidence="9 10">
    <name type="scientific">Anaerolinea thermophila (strain DSM 14523 / JCM 11388 / NBRC 100420 / UNI-1)</name>
    <dbReference type="NCBI Taxonomy" id="926569"/>
    <lineage>
        <taxon>Bacteria</taxon>
        <taxon>Bacillati</taxon>
        <taxon>Chloroflexota</taxon>
        <taxon>Anaerolineae</taxon>
        <taxon>Anaerolineales</taxon>
        <taxon>Anaerolineaceae</taxon>
        <taxon>Anaerolinea</taxon>
    </lineage>
</organism>
<protein>
    <submittedName>
        <fullName evidence="9">Signaling protein</fullName>
    </submittedName>
</protein>
<evidence type="ECO:0000256" key="5">
    <source>
        <dbReference type="ARBA" id="ARBA00023136"/>
    </source>
</evidence>
<dbReference type="eggNOG" id="COG3275">
    <property type="taxonomic scope" value="Bacteria"/>
</dbReference>
<dbReference type="PROSITE" id="PS50112">
    <property type="entry name" value="PAS"/>
    <property type="match status" value="1"/>
</dbReference>
<reference evidence="9 10" key="1">
    <citation type="submission" date="2010-12" db="EMBL/GenBank/DDBJ databases">
        <title>Whole genome sequence of Anaerolinea thermophila UNI-1.</title>
        <authorList>
            <person name="Narita-Yamada S."/>
            <person name="Kishi E."/>
            <person name="Watanabe Y."/>
            <person name="Takasaki K."/>
            <person name="Ankai A."/>
            <person name="Oguchi A."/>
            <person name="Fukui S."/>
            <person name="Takahashi M."/>
            <person name="Yashiro I."/>
            <person name="Hosoyama A."/>
            <person name="Sekiguchi Y."/>
            <person name="Hanada S."/>
            <person name="Fujita N."/>
        </authorList>
    </citation>
    <scope>NUCLEOTIDE SEQUENCE [LARGE SCALE GENOMIC DNA]</scope>
    <source>
        <strain evidence="10">DSM 14523 / JCM 11388 / NBRC 100420 / UNI-1</strain>
    </source>
</reference>
<dbReference type="InterPro" id="IPR011620">
    <property type="entry name" value="Sig_transdc_His_kinase_LytS_TM"/>
</dbReference>